<feature type="domain" description="CMP/dCMP-type deaminase" evidence="17">
    <location>
        <begin position="10"/>
        <end position="132"/>
    </location>
</feature>
<organism evidence="18 19">
    <name type="scientific">Adhaeretor mobilis</name>
    <dbReference type="NCBI Taxonomy" id="1930276"/>
    <lineage>
        <taxon>Bacteria</taxon>
        <taxon>Pseudomonadati</taxon>
        <taxon>Planctomycetota</taxon>
        <taxon>Planctomycetia</taxon>
        <taxon>Pirellulales</taxon>
        <taxon>Lacipirellulaceae</taxon>
        <taxon>Adhaeretor</taxon>
    </lineage>
</organism>
<dbReference type="RefSeq" id="WP_145058080.1">
    <property type="nucleotide sequence ID" value="NZ_CP036263.1"/>
</dbReference>
<evidence type="ECO:0000256" key="4">
    <source>
        <dbReference type="ARBA" id="ARBA00005259"/>
    </source>
</evidence>
<comment type="function">
    <text evidence="1 13">Converts 2,5-diamino-6-(ribosylamino)-4(3h)-pyrimidinone 5'-phosphate into 5-amino-6-(ribosylamino)-2,4(1h,3h)-pyrimidinedione 5'-phosphate.</text>
</comment>
<dbReference type="CDD" id="cd01284">
    <property type="entry name" value="Riboflavin_deaminase-reductase"/>
    <property type="match status" value="1"/>
</dbReference>
<evidence type="ECO:0000313" key="18">
    <source>
        <dbReference type="EMBL" id="QDS97584.1"/>
    </source>
</evidence>
<feature type="binding site" evidence="16">
    <location>
        <position position="93"/>
    </location>
    <ligand>
        <name>Zn(2+)</name>
        <dbReference type="ChEBI" id="CHEBI:29105"/>
        <note>catalytic</note>
    </ligand>
</feature>
<dbReference type="NCBIfam" id="TIGR00326">
    <property type="entry name" value="eubact_ribD"/>
    <property type="match status" value="1"/>
</dbReference>
<dbReference type="PANTHER" id="PTHR38011:SF7">
    <property type="entry name" value="2,5-DIAMINO-6-RIBOSYLAMINO-4(3H)-PYRIMIDINONE 5'-PHOSPHATE REDUCTASE"/>
    <property type="match status" value="1"/>
</dbReference>
<dbReference type="PROSITE" id="PS00903">
    <property type="entry name" value="CYT_DCMP_DEAMINASES_1"/>
    <property type="match status" value="1"/>
</dbReference>
<dbReference type="PANTHER" id="PTHR38011">
    <property type="entry name" value="DIHYDROFOLATE REDUCTASE FAMILY PROTEIN (AFU_ORTHOLOGUE AFUA_8G06820)"/>
    <property type="match status" value="1"/>
</dbReference>
<dbReference type="GO" id="GO:0008835">
    <property type="term" value="F:diaminohydroxyphosphoribosylaminopyrimidine deaminase activity"/>
    <property type="evidence" value="ECO:0007669"/>
    <property type="project" value="UniProtKB-EC"/>
</dbReference>
<evidence type="ECO:0000256" key="6">
    <source>
        <dbReference type="ARBA" id="ARBA00022619"/>
    </source>
</evidence>
<comment type="similarity">
    <text evidence="4 13">In the N-terminal section; belongs to the cytidine and deoxycytidylate deaminase family.</text>
</comment>
<dbReference type="Gene3D" id="3.40.140.10">
    <property type="entry name" value="Cytidine Deaminase, domain 2"/>
    <property type="match status" value="1"/>
</dbReference>
<feature type="active site" description="Proton donor" evidence="14">
    <location>
        <position position="61"/>
    </location>
</feature>
<dbReference type="KEGG" id="amob:HG15A2_08470"/>
<feature type="binding site" evidence="15">
    <location>
        <position position="302"/>
    </location>
    <ligand>
        <name>substrate</name>
    </ligand>
</feature>
<keyword evidence="9 13" id="KW-0862">Zinc</keyword>
<comment type="cofactor">
    <cofactor evidence="13 16">
        <name>Zn(2+)</name>
        <dbReference type="ChEBI" id="CHEBI:29105"/>
    </cofactor>
    <text evidence="13 16">Binds 1 zinc ion.</text>
</comment>
<dbReference type="Pfam" id="PF01872">
    <property type="entry name" value="RibD_C"/>
    <property type="match status" value="1"/>
</dbReference>
<evidence type="ECO:0000256" key="8">
    <source>
        <dbReference type="ARBA" id="ARBA00022801"/>
    </source>
</evidence>
<keyword evidence="7 13" id="KW-0479">Metal-binding</keyword>
<feature type="binding site" evidence="16">
    <location>
        <position position="59"/>
    </location>
    <ligand>
        <name>Zn(2+)</name>
        <dbReference type="ChEBI" id="CHEBI:29105"/>
        <note>catalytic</note>
    </ligand>
</feature>
<keyword evidence="19" id="KW-1185">Reference proteome</keyword>
<feature type="binding site" evidence="15">
    <location>
        <position position="177"/>
    </location>
    <ligand>
        <name>substrate</name>
    </ligand>
</feature>
<evidence type="ECO:0000256" key="14">
    <source>
        <dbReference type="PIRSR" id="PIRSR006769-1"/>
    </source>
</evidence>
<dbReference type="InterPro" id="IPR002734">
    <property type="entry name" value="RibDG_C"/>
</dbReference>
<feature type="binding site" evidence="15">
    <location>
        <position position="216"/>
    </location>
    <ligand>
        <name>substrate</name>
    </ligand>
</feature>
<keyword evidence="12" id="KW-0511">Multifunctional enzyme</keyword>
<name>A0A517MRT3_9BACT</name>
<feature type="binding site" evidence="15">
    <location>
        <begin position="304"/>
        <end position="310"/>
    </location>
    <ligand>
        <name>NADP(+)</name>
        <dbReference type="ChEBI" id="CHEBI:58349"/>
    </ligand>
</feature>
<comment type="similarity">
    <text evidence="5 13">In the C-terminal section; belongs to the HTP reductase family.</text>
</comment>
<evidence type="ECO:0000256" key="12">
    <source>
        <dbReference type="ARBA" id="ARBA00023268"/>
    </source>
</evidence>
<comment type="catalytic activity">
    <reaction evidence="13">
        <text>2,5-diamino-6-hydroxy-4-(5-phosphoribosylamino)-pyrimidine + H2O + H(+) = 5-amino-6-(5-phospho-D-ribosylamino)uracil + NH4(+)</text>
        <dbReference type="Rhea" id="RHEA:21868"/>
        <dbReference type="ChEBI" id="CHEBI:15377"/>
        <dbReference type="ChEBI" id="CHEBI:15378"/>
        <dbReference type="ChEBI" id="CHEBI:28938"/>
        <dbReference type="ChEBI" id="CHEBI:58453"/>
        <dbReference type="ChEBI" id="CHEBI:58614"/>
        <dbReference type="EC" id="3.5.4.26"/>
    </reaction>
</comment>
<feature type="binding site" evidence="15">
    <location>
        <position position="230"/>
    </location>
    <ligand>
        <name>NADP(+)</name>
        <dbReference type="ChEBI" id="CHEBI:58349"/>
    </ligand>
</feature>
<evidence type="ECO:0000256" key="15">
    <source>
        <dbReference type="PIRSR" id="PIRSR006769-2"/>
    </source>
</evidence>
<gene>
    <name evidence="18" type="primary">ribD</name>
    <name evidence="18" type="ORF">HG15A2_08470</name>
</gene>
<dbReference type="SUPFAM" id="SSF53597">
    <property type="entry name" value="Dihydrofolate reductase-like"/>
    <property type="match status" value="1"/>
</dbReference>
<dbReference type="GO" id="GO:0008270">
    <property type="term" value="F:zinc ion binding"/>
    <property type="evidence" value="ECO:0007669"/>
    <property type="project" value="InterPro"/>
</dbReference>
<dbReference type="OrthoDB" id="9800865at2"/>
<dbReference type="InterPro" id="IPR002125">
    <property type="entry name" value="CMP_dCMP_dom"/>
</dbReference>
<proteinExistence type="inferred from homology"/>
<feature type="binding site" evidence="15">
    <location>
        <position position="163"/>
    </location>
    <ligand>
        <name>NADP(+)</name>
        <dbReference type="ChEBI" id="CHEBI:58349"/>
    </ligand>
</feature>
<feature type="binding site" evidence="16">
    <location>
        <position position="84"/>
    </location>
    <ligand>
        <name>Zn(2+)</name>
        <dbReference type="ChEBI" id="CHEBI:29105"/>
        <note>catalytic</note>
    </ligand>
</feature>
<keyword evidence="10 13" id="KW-0521">NADP</keyword>
<comment type="pathway">
    <text evidence="2 13">Cofactor biosynthesis; riboflavin biosynthesis; 5-amino-6-(D-ribitylamino)uracil from GTP: step 2/4.</text>
</comment>
<reference evidence="18 19" key="1">
    <citation type="submission" date="2019-02" db="EMBL/GenBank/DDBJ databases">
        <title>Deep-cultivation of Planctomycetes and their phenomic and genomic characterization uncovers novel biology.</title>
        <authorList>
            <person name="Wiegand S."/>
            <person name="Jogler M."/>
            <person name="Boedeker C."/>
            <person name="Pinto D."/>
            <person name="Vollmers J."/>
            <person name="Rivas-Marin E."/>
            <person name="Kohn T."/>
            <person name="Peeters S.H."/>
            <person name="Heuer A."/>
            <person name="Rast P."/>
            <person name="Oberbeckmann S."/>
            <person name="Bunk B."/>
            <person name="Jeske O."/>
            <person name="Meyerdierks A."/>
            <person name="Storesund J.E."/>
            <person name="Kallscheuer N."/>
            <person name="Luecker S."/>
            <person name="Lage O.M."/>
            <person name="Pohl T."/>
            <person name="Merkel B.J."/>
            <person name="Hornburger P."/>
            <person name="Mueller R.-W."/>
            <person name="Bruemmer F."/>
            <person name="Labrenz M."/>
            <person name="Spormann A.M."/>
            <person name="Op den Camp H."/>
            <person name="Overmann J."/>
            <person name="Amann R."/>
            <person name="Jetten M.S.M."/>
            <person name="Mascher T."/>
            <person name="Medema M.H."/>
            <person name="Devos D.P."/>
            <person name="Kaster A.-K."/>
            <person name="Ovreas L."/>
            <person name="Rohde M."/>
            <person name="Galperin M.Y."/>
            <person name="Jogler C."/>
        </authorList>
    </citation>
    <scope>NUCLEOTIDE SEQUENCE [LARGE SCALE GENOMIC DNA]</scope>
    <source>
        <strain evidence="18 19">HG15A2</strain>
    </source>
</reference>
<dbReference type="GO" id="GO:0009231">
    <property type="term" value="P:riboflavin biosynthetic process"/>
    <property type="evidence" value="ECO:0007669"/>
    <property type="project" value="UniProtKB-UniPathway"/>
</dbReference>
<feature type="binding site" evidence="15">
    <location>
        <position position="179"/>
    </location>
    <ligand>
        <name>NADP(+)</name>
        <dbReference type="ChEBI" id="CHEBI:58349"/>
    </ligand>
</feature>
<dbReference type="EC" id="3.5.4.26" evidence="13"/>
<evidence type="ECO:0000313" key="19">
    <source>
        <dbReference type="Proteomes" id="UP000319852"/>
    </source>
</evidence>
<comment type="catalytic activity">
    <reaction evidence="13">
        <text>5-amino-6-(5-phospho-D-ribitylamino)uracil + NADP(+) = 5-amino-6-(5-phospho-D-ribosylamino)uracil + NADPH + H(+)</text>
        <dbReference type="Rhea" id="RHEA:17845"/>
        <dbReference type="ChEBI" id="CHEBI:15378"/>
        <dbReference type="ChEBI" id="CHEBI:57783"/>
        <dbReference type="ChEBI" id="CHEBI:58349"/>
        <dbReference type="ChEBI" id="CHEBI:58421"/>
        <dbReference type="ChEBI" id="CHEBI:58453"/>
        <dbReference type="EC" id="1.1.1.193"/>
    </reaction>
</comment>
<keyword evidence="11 13" id="KW-0560">Oxidoreductase</keyword>
<dbReference type="UniPathway" id="UPA00275">
    <property type="reaction ID" value="UER00401"/>
</dbReference>
<evidence type="ECO:0000256" key="2">
    <source>
        <dbReference type="ARBA" id="ARBA00004882"/>
    </source>
</evidence>
<dbReference type="InterPro" id="IPR011549">
    <property type="entry name" value="RibD_C"/>
</dbReference>
<evidence type="ECO:0000256" key="5">
    <source>
        <dbReference type="ARBA" id="ARBA00007417"/>
    </source>
</evidence>
<dbReference type="InterPro" id="IPR050765">
    <property type="entry name" value="Riboflavin_Biosynth_HTPR"/>
</dbReference>
<evidence type="ECO:0000256" key="16">
    <source>
        <dbReference type="PIRSR" id="PIRSR006769-3"/>
    </source>
</evidence>
<dbReference type="SUPFAM" id="SSF53927">
    <property type="entry name" value="Cytidine deaminase-like"/>
    <property type="match status" value="1"/>
</dbReference>
<dbReference type="InterPro" id="IPR016192">
    <property type="entry name" value="APOBEC/CMP_deaminase_Zn-bd"/>
</dbReference>
<evidence type="ECO:0000256" key="11">
    <source>
        <dbReference type="ARBA" id="ARBA00023002"/>
    </source>
</evidence>
<accession>A0A517MRT3</accession>
<dbReference type="EC" id="1.1.1.193" evidence="13"/>
<evidence type="ECO:0000256" key="9">
    <source>
        <dbReference type="ARBA" id="ARBA00022833"/>
    </source>
</evidence>
<dbReference type="Proteomes" id="UP000319852">
    <property type="component" value="Chromosome"/>
</dbReference>
<dbReference type="InterPro" id="IPR004794">
    <property type="entry name" value="Eubact_RibD"/>
</dbReference>
<dbReference type="GO" id="GO:0050661">
    <property type="term" value="F:NADP binding"/>
    <property type="evidence" value="ECO:0007669"/>
    <property type="project" value="InterPro"/>
</dbReference>
<dbReference type="AlphaFoldDB" id="A0A517MRT3"/>
<dbReference type="Pfam" id="PF00383">
    <property type="entry name" value="dCMP_cyt_deam_1"/>
    <property type="match status" value="1"/>
</dbReference>
<feature type="binding site" evidence="15">
    <location>
        <position position="213"/>
    </location>
    <ligand>
        <name>substrate</name>
    </ligand>
</feature>
<dbReference type="NCBIfam" id="TIGR00227">
    <property type="entry name" value="ribD_Cterm"/>
    <property type="match status" value="1"/>
</dbReference>
<evidence type="ECO:0000256" key="1">
    <source>
        <dbReference type="ARBA" id="ARBA00002151"/>
    </source>
</evidence>
<evidence type="ECO:0000256" key="13">
    <source>
        <dbReference type="PIRNR" id="PIRNR006769"/>
    </source>
</evidence>
<protein>
    <recommendedName>
        <fullName evidence="13">Riboflavin biosynthesis protein RibD</fullName>
    </recommendedName>
    <domain>
        <recommendedName>
            <fullName evidence="13">Diaminohydroxyphosphoribosylaminopyrimidine deaminase</fullName>
            <shortName evidence="13">DRAP deaminase</shortName>
            <ecNumber evidence="13">3.5.4.26</ecNumber>
        </recommendedName>
        <alternativeName>
            <fullName evidence="13">Riboflavin-specific deaminase</fullName>
        </alternativeName>
    </domain>
    <domain>
        <recommendedName>
            <fullName evidence="13">5-amino-6-(5-phosphoribosylamino)uracil reductase</fullName>
            <ecNumber evidence="13">1.1.1.193</ecNumber>
        </recommendedName>
        <alternativeName>
            <fullName evidence="13">HTP reductase</fullName>
        </alternativeName>
    </domain>
</protein>
<sequence>MPADSDQAGSSDRQHMARALELAQQGLGHVEPNPLVGCVVVQGDKVVGQGWHAQFGGPHAERAALKDAGDAARGAIAYVTLEPCCHTGKTPPCTEALIDAGMKRVVIGAADPNPQVSGGGVSALRDAGIEVDEGVLSEQAEELIAPFAKLQTTGQPWVIAKWAMTLDGKLATRTGSSQWISNEQSRAVVHELRGRMDAIVVGRQTALVDDPLLTARPVGARTPTRVVLDSQASLPLESQLVHTVDQAPIVVVCSSKAPAERRTALEANGVDVWAVAGEEHATRLNNMLQEMGRRQWTNILVEGGAQLLGSLFDAQAIDEVHAFIAPKLAGGAAAPSPLAGTGLNHMPTEGLRNVQIQILENNIYISGRC</sequence>
<dbReference type="InterPro" id="IPR024072">
    <property type="entry name" value="DHFR-like_dom_sf"/>
</dbReference>
<feature type="binding site" evidence="15">
    <location>
        <position position="205"/>
    </location>
    <ligand>
        <name>NADP(+)</name>
        <dbReference type="ChEBI" id="CHEBI:58349"/>
    </ligand>
</feature>
<evidence type="ECO:0000256" key="7">
    <source>
        <dbReference type="ARBA" id="ARBA00022723"/>
    </source>
</evidence>
<dbReference type="EMBL" id="CP036263">
    <property type="protein sequence ID" value="QDS97584.1"/>
    <property type="molecule type" value="Genomic_DNA"/>
</dbReference>
<dbReference type="InterPro" id="IPR016193">
    <property type="entry name" value="Cytidine_deaminase-like"/>
</dbReference>
<dbReference type="GO" id="GO:0008703">
    <property type="term" value="F:5-amino-6-(5-phosphoribosylamino)uracil reductase activity"/>
    <property type="evidence" value="ECO:0007669"/>
    <property type="project" value="UniProtKB-EC"/>
</dbReference>
<keyword evidence="8 13" id="KW-0378">Hydrolase</keyword>
<feature type="binding site" evidence="15">
    <location>
        <position position="193"/>
    </location>
    <ligand>
        <name>substrate</name>
    </ligand>
</feature>
<keyword evidence="6 13" id="KW-0686">Riboflavin biosynthesis</keyword>
<evidence type="ECO:0000256" key="10">
    <source>
        <dbReference type="ARBA" id="ARBA00022857"/>
    </source>
</evidence>
<dbReference type="FunFam" id="3.40.140.10:FF:000025">
    <property type="entry name" value="Riboflavin biosynthesis protein RibD"/>
    <property type="match status" value="1"/>
</dbReference>
<evidence type="ECO:0000256" key="3">
    <source>
        <dbReference type="ARBA" id="ARBA00004910"/>
    </source>
</evidence>
<dbReference type="PROSITE" id="PS51747">
    <property type="entry name" value="CYT_DCMP_DEAMINASES_2"/>
    <property type="match status" value="1"/>
</dbReference>
<dbReference type="PIRSF" id="PIRSF006769">
    <property type="entry name" value="RibD"/>
    <property type="match status" value="1"/>
</dbReference>
<evidence type="ECO:0000259" key="17">
    <source>
        <dbReference type="PROSITE" id="PS51747"/>
    </source>
</evidence>
<dbReference type="Gene3D" id="3.40.430.10">
    <property type="entry name" value="Dihydrofolate Reductase, subunit A"/>
    <property type="match status" value="1"/>
</dbReference>
<feature type="binding site" evidence="15">
    <location>
        <position position="209"/>
    </location>
    <ligand>
        <name>NADP(+)</name>
        <dbReference type="ChEBI" id="CHEBI:58349"/>
    </ligand>
</feature>
<comment type="pathway">
    <text evidence="3 13">Cofactor biosynthesis; riboflavin biosynthesis; 5-amino-6-(D-ribitylamino)uracil from GTP: step 3/4.</text>
</comment>